<dbReference type="PANTHER" id="PTHR35123:SF6">
    <property type="entry name" value="(RAPE) HYPOTHETICAL PROTEIN"/>
    <property type="match status" value="1"/>
</dbReference>
<proteinExistence type="predicted"/>
<keyword evidence="3" id="KW-1185">Reference proteome</keyword>
<feature type="compositionally biased region" description="Polar residues" evidence="1">
    <location>
        <begin position="29"/>
        <end position="44"/>
    </location>
</feature>
<dbReference type="PANTHER" id="PTHR35123">
    <property type="entry name" value="OS07G0633900 PROTEIN-RELATED"/>
    <property type="match status" value="1"/>
</dbReference>
<sequence length="122" mass="13896">MPGNHGEITVAEQNRVDNDNKKTRRKDVNQTGTNDDSENRNQLVVPSVSKPRKQFKDRFSKKHKSRSGSCKGGCFSVMRPRRTEEEEEDEGSPSSSSALDHGMLRVMLENNDFFSDECNPHR</sequence>
<dbReference type="Proteomes" id="UP000886595">
    <property type="component" value="Unassembled WGS sequence"/>
</dbReference>
<accession>A0A8X7S7N7</accession>
<name>A0A8X7S7N7_BRACI</name>
<dbReference type="AlphaFoldDB" id="A0A8X7S7N7"/>
<protein>
    <submittedName>
        <fullName evidence="2">Uncharacterized protein</fullName>
    </submittedName>
</protein>
<organism evidence="2 3">
    <name type="scientific">Brassica carinata</name>
    <name type="common">Ethiopian mustard</name>
    <name type="synonym">Abyssinian cabbage</name>
    <dbReference type="NCBI Taxonomy" id="52824"/>
    <lineage>
        <taxon>Eukaryota</taxon>
        <taxon>Viridiplantae</taxon>
        <taxon>Streptophyta</taxon>
        <taxon>Embryophyta</taxon>
        <taxon>Tracheophyta</taxon>
        <taxon>Spermatophyta</taxon>
        <taxon>Magnoliopsida</taxon>
        <taxon>eudicotyledons</taxon>
        <taxon>Gunneridae</taxon>
        <taxon>Pentapetalae</taxon>
        <taxon>rosids</taxon>
        <taxon>malvids</taxon>
        <taxon>Brassicales</taxon>
        <taxon>Brassicaceae</taxon>
        <taxon>Brassiceae</taxon>
        <taxon>Brassica</taxon>
    </lineage>
</organism>
<gene>
    <name evidence="2" type="ORF">Bca52824_029963</name>
</gene>
<feature type="region of interest" description="Disordered" evidence="1">
    <location>
        <begin position="1"/>
        <end position="104"/>
    </location>
</feature>
<evidence type="ECO:0000256" key="1">
    <source>
        <dbReference type="SAM" id="MobiDB-lite"/>
    </source>
</evidence>
<evidence type="ECO:0000313" key="2">
    <source>
        <dbReference type="EMBL" id="KAG2301312.1"/>
    </source>
</evidence>
<evidence type="ECO:0000313" key="3">
    <source>
        <dbReference type="Proteomes" id="UP000886595"/>
    </source>
</evidence>
<reference evidence="2 3" key="1">
    <citation type="submission" date="2020-02" db="EMBL/GenBank/DDBJ databases">
        <authorList>
            <person name="Ma Q."/>
            <person name="Huang Y."/>
            <person name="Song X."/>
            <person name="Pei D."/>
        </authorList>
    </citation>
    <scope>NUCLEOTIDE SEQUENCE [LARGE SCALE GENOMIC DNA]</scope>
    <source>
        <strain evidence="2">Sxm20200214</strain>
        <tissue evidence="2">Leaf</tissue>
    </source>
</reference>
<feature type="compositionally biased region" description="Basic residues" evidence="1">
    <location>
        <begin position="50"/>
        <end position="66"/>
    </location>
</feature>
<comment type="caution">
    <text evidence="2">The sequence shown here is derived from an EMBL/GenBank/DDBJ whole genome shotgun (WGS) entry which is preliminary data.</text>
</comment>
<dbReference type="EMBL" id="JAAMPC010000007">
    <property type="protein sequence ID" value="KAG2301312.1"/>
    <property type="molecule type" value="Genomic_DNA"/>
</dbReference>
<dbReference type="OrthoDB" id="693585at2759"/>